<keyword evidence="4" id="KW-1185">Reference proteome</keyword>
<evidence type="ECO:0000259" key="2">
    <source>
        <dbReference type="SMART" id="SM00892"/>
    </source>
</evidence>
<dbReference type="PROSITE" id="PS51257">
    <property type="entry name" value="PROKAR_LIPOPROTEIN"/>
    <property type="match status" value="1"/>
</dbReference>
<dbReference type="SMART" id="SM00892">
    <property type="entry name" value="Endonuclease_NS"/>
    <property type="match status" value="1"/>
</dbReference>
<dbReference type="AlphaFoldDB" id="A0A2R5HKT2"/>
<dbReference type="EMBL" id="BFFO01000008">
    <property type="protein sequence ID" value="GBG97251.1"/>
    <property type="molecule type" value="Genomic_DNA"/>
</dbReference>
<feature type="signal peptide" evidence="1">
    <location>
        <begin position="1"/>
        <end position="20"/>
    </location>
</feature>
<keyword evidence="1" id="KW-0732">Signal</keyword>
<dbReference type="InterPro" id="IPR044929">
    <property type="entry name" value="DNA/RNA_non-sp_Endonuclease_sf"/>
</dbReference>
<organism evidence="3 4">
    <name type="scientific">Lactococcus termiticola</name>
    <dbReference type="NCBI Taxonomy" id="2169526"/>
    <lineage>
        <taxon>Bacteria</taxon>
        <taxon>Bacillati</taxon>
        <taxon>Bacillota</taxon>
        <taxon>Bacilli</taxon>
        <taxon>Lactobacillales</taxon>
        <taxon>Streptococcaceae</taxon>
        <taxon>Lactococcus</taxon>
    </lineage>
</organism>
<evidence type="ECO:0000313" key="4">
    <source>
        <dbReference type="Proteomes" id="UP000245021"/>
    </source>
</evidence>
<dbReference type="Proteomes" id="UP000245021">
    <property type="component" value="Unassembled WGS sequence"/>
</dbReference>
<dbReference type="GO" id="GO:0016787">
    <property type="term" value="F:hydrolase activity"/>
    <property type="evidence" value="ECO:0007669"/>
    <property type="project" value="InterPro"/>
</dbReference>
<reference evidence="3 4" key="1">
    <citation type="journal article" date="2018" name="Genome Announc.">
        <title>Draft Genome Sequence of Lactococcus sp. Strain NtB2 (JCM 32569), Isolated from the Gut of the Higher Termite Nasutitermes takasagoensis.</title>
        <authorList>
            <person name="Noda S."/>
            <person name="Aihara C."/>
            <person name="Yuki M."/>
            <person name="Ohkuma M."/>
        </authorList>
    </citation>
    <scope>NUCLEOTIDE SEQUENCE [LARGE SCALE GENOMIC DNA]</scope>
    <source>
        <strain evidence="3 4">NtB2</strain>
    </source>
</reference>
<dbReference type="RefSeq" id="WP_109246203.1">
    <property type="nucleotide sequence ID" value="NZ_BFFO01000008.1"/>
</dbReference>
<gene>
    <name evidence="3" type="ORF">NtB2_01389</name>
</gene>
<comment type="caution">
    <text evidence="3">The sequence shown here is derived from an EMBL/GenBank/DDBJ whole genome shotgun (WGS) entry which is preliminary data.</text>
</comment>
<evidence type="ECO:0000256" key="1">
    <source>
        <dbReference type="SAM" id="SignalP"/>
    </source>
</evidence>
<sequence length="283" mass="30727">MKTSNWKKSLILLTVLPLLAACSQQSLLEKGQQKIDQTQASASSNVDYGKESDEKPSKTLAESVLVDAVKKQLGNNVKWNGSGAFVVNDNKSSLNADVSSAPYVHNTPLNSDKQLGVADALLNKTTRQYKNRNETSSNGKSNSETIKPAGWHQIMLKSSPYNTLYNRGHLIGYAIAAGLSSFDASEANPENIAAQTAWANQASNGEDDNTGQNYYETQVRKAIDKGKTVRYQVKPIYVGDDLVPMGNEIQAKSKDGSLDFNVFVPNVQPGVKIDYATGYGSKE</sequence>
<dbReference type="GO" id="GO:0046872">
    <property type="term" value="F:metal ion binding"/>
    <property type="evidence" value="ECO:0007669"/>
    <property type="project" value="InterPro"/>
</dbReference>
<evidence type="ECO:0000313" key="3">
    <source>
        <dbReference type="EMBL" id="GBG97251.1"/>
    </source>
</evidence>
<feature type="chain" id="PRO_5015308999" evidence="1">
    <location>
        <begin position="21"/>
        <end position="283"/>
    </location>
</feature>
<feature type="domain" description="DNA/RNA non-specific endonuclease/pyrophosphatase/phosphodiesterase" evidence="2">
    <location>
        <begin position="102"/>
        <end position="282"/>
    </location>
</feature>
<proteinExistence type="predicted"/>
<name>A0A2R5HKT2_9LACT</name>
<dbReference type="OrthoDB" id="9783680at2"/>
<dbReference type="InterPro" id="IPR001604">
    <property type="entry name" value="Endo_G_ENPP1-like_dom"/>
</dbReference>
<dbReference type="GO" id="GO:0003676">
    <property type="term" value="F:nucleic acid binding"/>
    <property type="evidence" value="ECO:0007669"/>
    <property type="project" value="InterPro"/>
</dbReference>
<protein>
    <submittedName>
        <fullName evidence="3">DNA-entry nuclease</fullName>
    </submittedName>
</protein>
<dbReference type="Pfam" id="PF01223">
    <property type="entry name" value="Endonuclease_NS"/>
    <property type="match status" value="1"/>
</dbReference>
<accession>A0A2R5HKT2</accession>
<dbReference type="Gene3D" id="3.40.570.10">
    <property type="entry name" value="Extracellular Endonuclease, subunit A"/>
    <property type="match status" value="1"/>
</dbReference>